<dbReference type="RefSeq" id="WP_387347504.1">
    <property type="nucleotide sequence ID" value="NZ_JBIAXI010000038.1"/>
</dbReference>
<proteinExistence type="predicted"/>
<feature type="transmembrane region" description="Helical" evidence="4">
    <location>
        <begin position="12"/>
        <end position="33"/>
    </location>
</feature>
<dbReference type="InterPro" id="IPR023753">
    <property type="entry name" value="FAD/NAD-binding_dom"/>
</dbReference>
<accession>A0ABW6VI63</accession>
<sequence>MSDTNNVVTNDSGYDVVVVGAGAAGLSAALVLARARRRVAVVDAGSPRNAPASHMQGFLSRDGMPPAALLEVGRTELAGYGVDVIEGRVDHIEHGFQVHLAGGPALPARRVVVATGLRDELPDIPGVRERWGRDVLHCPYCHGYEVGDEPIGVLGTHPEAVRHALLLRQWSADIVFFPHTMDVTGEERERLAARGVRVIDGLVKRLVVDDDRLRGVELAEGSVVPRGAVFLFPRMVPHDDLLTGLGCARDESGWPIIDPSGRTSVPGVWAVGNVADRRAQVITAAGMASAAAIAVNNSLVEEEIARDVANHRVADAASPALPRPLADVVALGGQTG</sequence>
<name>A0ABW6VI63_MICFU</name>
<reference evidence="6 7" key="1">
    <citation type="submission" date="2024-10" db="EMBL/GenBank/DDBJ databases">
        <title>The Natural Products Discovery Center: Release of the First 8490 Sequenced Strains for Exploring Actinobacteria Biosynthetic Diversity.</title>
        <authorList>
            <person name="Kalkreuter E."/>
            <person name="Kautsar S.A."/>
            <person name="Yang D."/>
            <person name="Bader C.D."/>
            <person name="Teijaro C.N."/>
            <person name="Fluegel L."/>
            <person name="Davis C.M."/>
            <person name="Simpson J.R."/>
            <person name="Lauterbach L."/>
            <person name="Steele A.D."/>
            <person name="Gui C."/>
            <person name="Meng S."/>
            <person name="Li G."/>
            <person name="Viehrig K."/>
            <person name="Ye F."/>
            <person name="Su P."/>
            <person name="Kiefer A.F."/>
            <person name="Nichols A."/>
            <person name="Cepeda A.J."/>
            <person name="Yan W."/>
            <person name="Fan B."/>
            <person name="Jiang Y."/>
            <person name="Adhikari A."/>
            <person name="Zheng C.-J."/>
            <person name="Schuster L."/>
            <person name="Cowan T.M."/>
            <person name="Smanski M.J."/>
            <person name="Chevrette M.G."/>
            <person name="De Carvalho L.P.S."/>
            <person name="Shen B."/>
        </authorList>
    </citation>
    <scope>NUCLEOTIDE SEQUENCE [LARGE SCALE GENOMIC DNA]</scope>
    <source>
        <strain evidence="6 7">NPDC001281</strain>
    </source>
</reference>
<keyword evidence="4" id="KW-0472">Membrane</keyword>
<dbReference type="SUPFAM" id="SSF51905">
    <property type="entry name" value="FAD/NAD(P)-binding domain"/>
    <property type="match status" value="1"/>
</dbReference>
<dbReference type="PRINTS" id="PR00469">
    <property type="entry name" value="PNDRDTASEII"/>
</dbReference>
<evidence type="ECO:0000313" key="7">
    <source>
        <dbReference type="Proteomes" id="UP001602119"/>
    </source>
</evidence>
<organism evidence="6 7">
    <name type="scientific">Microtetraspora fusca</name>
    <dbReference type="NCBI Taxonomy" id="1997"/>
    <lineage>
        <taxon>Bacteria</taxon>
        <taxon>Bacillati</taxon>
        <taxon>Actinomycetota</taxon>
        <taxon>Actinomycetes</taxon>
        <taxon>Streptosporangiales</taxon>
        <taxon>Streptosporangiaceae</taxon>
        <taxon>Microtetraspora</taxon>
    </lineage>
</organism>
<dbReference type="PRINTS" id="PR00368">
    <property type="entry name" value="FADPNR"/>
</dbReference>
<comment type="catalytic activity">
    <reaction evidence="3">
        <text>[thioredoxin]-dithiol + NADP(+) = [thioredoxin]-disulfide + NADPH + H(+)</text>
        <dbReference type="Rhea" id="RHEA:20345"/>
        <dbReference type="Rhea" id="RHEA-COMP:10698"/>
        <dbReference type="Rhea" id="RHEA-COMP:10700"/>
        <dbReference type="ChEBI" id="CHEBI:15378"/>
        <dbReference type="ChEBI" id="CHEBI:29950"/>
        <dbReference type="ChEBI" id="CHEBI:50058"/>
        <dbReference type="ChEBI" id="CHEBI:57783"/>
        <dbReference type="ChEBI" id="CHEBI:58349"/>
        <dbReference type="EC" id="1.8.1.9"/>
    </reaction>
</comment>
<evidence type="ECO:0000256" key="2">
    <source>
        <dbReference type="ARBA" id="ARBA00023002"/>
    </source>
</evidence>
<keyword evidence="2" id="KW-0560">Oxidoreductase</keyword>
<keyword evidence="7" id="KW-1185">Reference proteome</keyword>
<dbReference type="InterPro" id="IPR050097">
    <property type="entry name" value="Ferredoxin-NADP_redctase_2"/>
</dbReference>
<dbReference type="Gene3D" id="3.50.50.60">
    <property type="entry name" value="FAD/NAD(P)-binding domain"/>
    <property type="match status" value="2"/>
</dbReference>
<dbReference type="Pfam" id="PF07992">
    <property type="entry name" value="Pyr_redox_2"/>
    <property type="match status" value="1"/>
</dbReference>
<keyword evidence="1" id="KW-0285">Flavoprotein</keyword>
<keyword evidence="4" id="KW-0812">Transmembrane</keyword>
<dbReference type="EMBL" id="JBIAXI010000038">
    <property type="protein sequence ID" value="MFF4778900.1"/>
    <property type="molecule type" value="Genomic_DNA"/>
</dbReference>
<keyword evidence="4" id="KW-1133">Transmembrane helix</keyword>
<dbReference type="Proteomes" id="UP001602119">
    <property type="component" value="Unassembled WGS sequence"/>
</dbReference>
<comment type="caution">
    <text evidence="6">The sequence shown here is derived from an EMBL/GenBank/DDBJ whole genome shotgun (WGS) entry which is preliminary data.</text>
</comment>
<evidence type="ECO:0000313" key="6">
    <source>
        <dbReference type="EMBL" id="MFF4778900.1"/>
    </source>
</evidence>
<protein>
    <submittedName>
        <fullName evidence="6">NAD(P)/FAD-dependent oxidoreductase</fullName>
    </submittedName>
</protein>
<evidence type="ECO:0000256" key="3">
    <source>
        <dbReference type="ARBA" id="ARBA00048132"/>
    </source>
</evidence>
<evidence type="ECO:0000256" key="4">
    <source>
        <dbReference type="SAM" id="Phobius"/>
    </source>
</evidence>
<dbReference type="PANTHER" id="PTHR48105">
    <property type="entry name" value="THIOREDOXIN REDUCTASE 1-RELATED-RELATED"/>
    <property type="match status" value="1"/>
</dbReference>
<evidence type="ECO:0000256" key="1">
    <source>
        <dbReference type="ARBA" id="ARBA00022630"/>
    </source>
</evidence>
<evidence type="ECO:0000259" key="5">
    <source>
        <dbReference type="Pfam" id="PF07992"/>
    </source>
</evidence>
<feature type="domain" description="FAD/NAD(P)-binding" evidence="5">
    <location>
        <begin position="14"/>
        <end position="286"/>
    </location>
</feature>
<dbReference type="InterPro" id="IPR036188">
    <property type="entry name" value="FAD/NAD-bd_sf"/>
</dbReference>
<gene>
    <name evidence="6" type="ORF">ACFY05_39350</name>
</gene>